<dbReference type="RefSeq" id="YP_007676955.1">
    <property type="nucleotide sequence ID" value="NC_020873.1"/>
</dbReference>
<dbReference type="OrthoDB" id="24334at10239"/>
<protein>
    <submittedName>
        <fullName evidence="1">Uncharacterized protein</fullName>
    </submittedName>
</protein>
<dbReference type="KEGG" id="vg:15041814"/>
<accession>M4HPV5</accession>
<proteinExistence type="predicted"/>
<gene>
    <name evidence="1" type="primary">orf055</name>
</gene>
<evidence type="ECO:0000313" key="1">
    <source>
        <dbReference type="EMBL" id="AFQ96365.1"/>
    </source>
</evidence>
<keyword evidence="2" id="KW-1185">Reference proteome</keyword>
<evidence type="ECO:0000313" key="2">
    <source>
        <dbReference type="Proteomes" id="UP000011865"/>
    </source>
</evidence>
<dbReference type="GeneID" id="15041814"/>
<reference evidence="1 2" key="1">
    <citation type="journal article" date="2013" name="Virol. J.">
        <title>Genome sequence and analysis of a broad-host range lytic bacteriophage that infects the Bacillus cereus group.</title>
        <authorList>
            <person name="El-Arabi T.F."/>
            <person name="Griffiths M.W."/>
            <person name="She Y.M."/>
            <person name="Villegas A."/>
            <person name="Lingohr E.J."/>
            <person name="Kropinski A.M."/>
        </authorList>
    </citation>
    <scope>NUCLEOTIDE SEQUENCE [LARGE SCALE GENOMIC DNA]</scope>
</reference>
<name>M4HPV5_9CAUD</name>
<organism evidence="1 2">
    <name type="scientific">Bacillus phage vB_BceM_Bc431v3</name>
    <dbReference type="NCBI Taxonomy" id="1195072"/>
    <lineage>
        <taxon>Viruses</taxon>
        <taxon>Duplodnaviria</taxon>
        <taxon>Heunggongvirae</taxon>
        <taxon>Uroviricota</taxon>
        <taxon>Caudoviricetes</taxon>
        <taxon>Herelleviridae</taxon>
        <taxon>Bastillevirinae</taxon>
        <taxon>Caeruleovirus</taxon>
        <taxon>Caeruleovirus Bc431</taxon>
    </lineage>
</organism>
<sequence length="221" mass="25163">MTKTYKGFDALFRMKEVWIKKDDLAFNAYMYDEGHIVVMDLDTRRVKELDVNINFFFHNTFVDYVEPLEAGEPVKITTDEHTYYGSVLSTGHTTDRVPFVRLVGSTLFFNAERVERITPEELVAAQREQVFKYVGRKLDEFRQGDIVMYSGVEAIVSEANEYHLRLTGEYHGYAKAEEVAPCRFVTYVHATAPVLVKNQNVVAPCNGQAPVPMAAPMGGQF</sequence>
<dbReference type="Proteomes" id="UP000011865">
    <property type="component" value="Segment"/>
</dbReference>
<dbReference type="EMBL" id="JX094431">
    <property type="protein sequence ID" value="AFQ96365.1"/>
    <property type="molecule type" value="Genomic_DNA"/>
</dbReference>